<feature type="transmembrane region" description="Helical" evidence="6">
    <location>
        <begin position="682"/>
        <end position="706"/>
    </location>
</feature>
<feature type="transmembrane region" description="Helical" evidence="6">
    <location>
        <begin position="21"/>
        <end position="41"/>
    </location>
</feature>
<dbReference type="PANTHER" id="PTHR30572:SF18">
    <property type="entry name" value="ABC-TYPE MACROLIDE FAMILY EXPORT SYSTEM PERMEASE COMPONENT 2"/>
    <property type="match status" value="1"/>
</dbReference>
<comment type="subcellular location">
    <subcellularLocation>
        <location evidence="1">Cell membrane</location>
        <topology evidence="1">Multi-pass membrane protein</topology>
    </subcellularLocation>
</comment>
<keyword evidence="4 6" id="KW-1133">Transmembrane helix</keyword>
<evidence type="ECO:0000259" key="8">
    <source>
        <dbReference type="Pfam" id="PF12704"/>
    </source>
</evidence>
<dbReference type="Pfam" id="PF02687">
    <property type="entry name" value="FtsX"/>
    <property type="match status" value="2"/>
</dbReference>
<sequence>MIRNYLKIAFRNLWQNKVYSFVNLSGLTLGLTVVMLIMLYVKDDLSFDRMHAKGPQIFRLIQDRKDLQGNLSKMGNTGMPQGPAFVRELGDFEAYCRFKNGWNTLVKKGNEGIKENLMYADNSALTMFSFEVVAGDARTALKDLKNVVITDRMAEKYFGSQDPVGKLMQIGDEGAAFKPFVVAAVVKHPPANSSIQFDMLMSIDHLISPDPQQRANDENWFNASLNTFLLVNPKANVARLDKKMESVTAKYTSDFLTEVRKKNNEGKTYEMKFKLQPLYEMHLNPEYYASNGLEYWSNERYPKILSGLALLVLVIACINFVNLTLARSLKRAKEIGIRKATGGTRQHILAQFLGESFLLTALAFVPSWLLAYLLLPTFSELTDKHLESTYLFQPTTLLLFGALLFLVALLAGFYPALVLSGFRPIETLRGPFKLTGRQTFGKALVVFQFVLAGVLIIGTVIATRQFNYIAQAELGYKTDNILRFWLPWDQIEKVAAPLKNELAQLPYVEKVSSKSGDWNSTIYQINGKSTDYTYYEYIDENHLQLMGIPLVQGRYFSPKYALDTVSNIIVNEAFVREFVPKGQNPFTLSIRQQDKALNIVGIVKDFHYASFKEKIKPIVWARDTPRQAGCVHVQITANHQKEALAQIKKVYKKYVPYLPLEYYFLEDFRMERYADDLRWKQILTYTSLVAILIACLGLFGLATFVTEQRTKEIGIRKVLGAGVTSIVALLSKDFLKLVLIGILIACPVAYYFGNQWLQDFAYRVEINAWVFVFAGVIAMVVALGTVAYQALKTALTNPANTLKTE</sequence>
<reference evidence="9 10" key="1">
    <citation type="submission" date="2020-08" db="EMBL/GenBank/DDBJ databases">
        <title>Genomic Encyclopedia of Type Strains, Phase IV (KMG-IV): sequencing the most valuable type-strain genomes for metagenomic binning, comparative biology and taxonomic classification.</title>
        <authorList>
            <person name="Goeker M."/>
        </authorList>
    </citation>
    <scope>NUCLEOTIDE SEQUENCE [LARGE SCALE GENOMIC DNA]</scope>
    <source>
        <strain evidence="9 10">DSM 17976</strain>
    </source>
</reference>
<evidence type="ECO:0000256" key="3">
    <source>
        <dbReference type="ARBA" id="ARBA00022692"/>
    </source>
</evidence>
<dbReference type="InterPro" id="IPR003838">
    <property type="entry name" value="ABC3_permease_C"/>
</dbReference>
<feature type="domain" description="MacB-like periplasmic core" evidence="8">
    <location>
        <begin position="20"/>
        <end position="246"/>
    </location>
</feature>
<gene>
    <name evidence="9" type="ORF">FHS57_004307</name>
</gene>
<evidence type="ECO:0000256" key="2">
    <source>
        <dbReference type="ARBA" id="ARBA00022475"/>
    </source>
</evidence>
<feature type="transmembrane region" description="Helical" evidence="6">
    <location>
        <begin position="768"/>
        <end position="788"/>
    </location>
</feature>
<feature type="transmembrane region" description="Helical" evidence="6">
    <location>
        <begin position="395"/>
        <end position="422"/>
    </location>
</feature>
<evidence type="ECO:0000259" key="7">
    <source>
        <dbReference type="Pfam" id="PF02687"/>
    </source>
</evidence>
<dbReference type="InterPro" id="IPR025857">
    <property type="entry name" value="MacB_PCD"/>
</dbReference>
<dbReference type="Proteomes" id="UP000541352">
    <property type="component" value="Unassembled WGS sequence"/>
</dbReference>
<keyword evidence="10" id="KW-1185">Reference proteome</keyword>
<dbReference type="PANTHER" id="PTHR30572">
    <property type="entry name" value="MEMBRANE COMPONENT OF TRANSPORTER-RELATED"/>
    <property type="match status" value="1"/>
</dbReference>
<evidence type="ECO:0000313" key="9">
    <source>
        <dbReference type="EMBL" id="MBB3840287.1"/>
    </source>
</evidence>
<comment type="caution">
    <text evidence="9">The sequence shown here is derived from an EMBL/GenBank/DDBJ whole genome shotgun (WGS) entry which is preliminary data.</text>
</comment>
<evidence type="ECO:0000256" key="5">
    <source>
        <dbReference type="ARBA" id="ARBA00023136"/>
    </source>
</evidence>
<dbReference type="GO" id="GO:0005886">
    <property type="term" value="C:plasma membrane"/>
    <property type="evidence" value="ECO:0007669"/>
    <property type="project" value="UniProtKB-SubCell"/>
</dbReference>
<evidence type="ECO:0000313" key="10">
    <source>
        <dbReference type="Proteomes" id="UP000541352"/>
    </source>
</evidence>
<organism evidence="9 10">
    <name type="scientific">Runella defluvii</name>
    <dbReference type="NCBI Taxonomy" id="370973"/>
    <lineage>
        <taxon>Bacteria</taxon>
        <taxon>Pseudomonadati</taxon>
        <taxon>Bacteroidota</taxon>
        <taxon>Cytophagia</taxon>
        <taxon>Cytophagales</taxon>
        <taxon>Spirosomataceae</taxon>
        <taxon>Runella</taxon>
    </lineage>
</organism>
<evidence type="ECO:0000256" key="6">
    <source>
        <dbReference type="SAM" id="Phobius"/>
    </source>
</evidence>
<dbReference type="GO" id="GO:0022857">
    <property type="term" value="F:transmembrane transporter activity"/>
    <property type="evidence" value="ECO:0007669"/>
    <property type="project" value="TreeGrafter"/>
</dbReference>
<protein>
    <submittedName>
        <fullName evidence="9">Putative ABC transport system permease protein</fullName>
    </submittedName>
</protein>
<name>A0A7W6ES94_9BACT</name>
<feature type="domain" description="ABC3 transporter permease C-terminal" evidence="7">
    <location>
        <begin position="687"/>
        <end position="797"/>
    </location>
</feature>
<dbReference type="AlphaFoldDB" id="A0A7W6ES94"/>
<dbReference type="RefSeq" id="WP_183977174.1">
    <property type="nucleotide sequence ID" value="NZ_JACIBY010000010.1"/>
</dbReference>
<dbReference type="InterPro" id="IPR050250">
    <property type="entry name" value="Macrolide_Exporter_MacB"/>
</dbReference>
<accession>A0A7W6ES94</accession>
<evidence type="ECO:0000256" key="1">
    <source>
        <dbReference type="ARBA" id="ARBA00004651"/>
    </source>
</evidence>
<feature type="transmembrane region" description="Helical" evidence="6">
    <location>
        <begin position="347"/>
        <end position="375"/>
    </location>
</feature>
<feature type="transmembrane region" description="Helical" evidence="6">
    <location>
        <begin position="443"/>
        <end position="462"/>
    </location>
</feature>
<feature type="domain" description="ABC3 transporter permease C-terminal" evidence="7">
    <location>
        <begin position="308"/>
        <end position="420"/>
    </location>
</feature>
<feature type="transmembrane region" description="Helical" evidence="6">
    <location>
        <begin position="734"/>
        <end position="753"/>
    </location>
</feature>
<dbReference type="EMBL" id="JACIBY010000010">
    <property type="protein sequence ID" value="MBB3840287.1"/>
    <property type="molecule type" value="Genomic_DNA"/>
</dbReference>
<feature type="transmembrane region" description="Helical" evidence="6">
    <location>
        <begin position="304"/>
        <end position="326"/>
    </location>
</feature>
<proteinExistence type="predicted"/>
<keyword evidence="5 6" id="KW-0472">Membrane</keyword>
<keyword evidence="2" id="KW-1003">Cell membrane</keyword>
<keyword evidence="3 6" id="KW-0812">Transmembrane</keyword>
<evidence type="ECO:0000256" key="4">
    <source>
        <dbReference type="ARBA" id="ARBA00022989"/>
    </source>
</evidence>
<dbReference type="Pfam" id="PF12704">
    <property type="entry name" value="MacB_PCD"/>
    <property type="match status" value="1"/>
</dbReference>